<sequence>MSKKTITSAPLSEKVLELQSKIQDKNYVNNAIDRIAVIMSKHIVGNRGNTLTAGDFLIH</sequence>
<evidence type="ECO:0000313" key="2">
    <source>
        <dbReference type="EMBL" id="QOS40534.1"/>
    </source>
</evidence>
<accession>A0A840S7V2</accession>
<name>A0A840S7V2_9SPIR</name>
<dbReference type="AlphaFoldDB" id="A0A840S7V2"/>
<dbReference type="Proteomes" id="UP000578697">
    <property type="component" value="Unassembled WGS sequence"/>
</dbReference>
<dbReference type="KEGG" id="trc:DYE49_08700"/>
<evidence type="ECO:0000313" key="4">
    <source>
        <dbReference type="Proteomes" id="UP000593591"/>
    </source>
</evidence>
<evidence type="ECO:0000313" key="1">
    <source>
        <dbReference type="EMBL" id="MBB5217737.1"/>
    </source>
</evidence>
<reference evidence="2 4" key="1">
    <citation type="submission" date="2018-08" db="EMBL/GenBank/DDBJ databases">
        <title>The first complete genome of Treponema rectale (CHPAT), a commensal spirochete of the bovine rectum.</title>
        <authorList>
            <person name="Staton G.J."/>
            <person name="Clegg S.R."/>
            <person name="Carter S.D."/>
            <person name="Radford A.D."/>
            <person name="Darby A."/>
            <person name="Hall N."/>
            <person name="Birtles R.J."/>
            <person name="Evans N.J."/>
        </authorList>
    </citation>
    <scope>NUCLEOTIDE SEQUENCE [LARGE SCALE GENOMIC DNA]</scope>
    <source>
        <strain evidence="2 4">CHPA</strain>
    </source>
</reference>
<gene>
    <name evidence="2" type="ORF">DYE49_08700</name>
    <name evidence="1" type="ORF">HNP77_000081</name>
</gene>
<dbReference type="EMBL" id="JACHFR010000001">
    <property type="protein sequence ID" value="MBB5217737.1"/>
    <property type="molecule type" value="Genomic_DNA"/>
</dbReference>
<dbReference type="EMBL" id="CP031517">
    <property type="protein sequence ID" value="QOS40534.1"/>
    <property type="molecule type" value="Genomic_DNA"/>
</dbReference>
<evidence type="ECO:0000313" key="3">
    <source>
        <dbReference type="Proteomes" id="UP000578697"/>
    </source>
</evidence>
<protein>
    <submittedName>
        <fullName evidence="1">Uncharacterized protein</fullName>
    </submittedName>
</protein>
<proteinExistence type="predicted"/>
<organism evidence="1 3">
    <name type="scientific">Treponema rectale</name>
    <dbReference type="NCBI Taxonomy" id="744512"/>
    <lineage>
        <taxon>Bacteria</taxon>
        <taxon>Pseudomonadati</taxon>
        <taxon>Spirochaetota</taxon>
        <taxon>Spirochaetia</taxon>
        <taxon>Spirochaetales</taxon>
        <taxon>Treponemataceae</taxon>
        <taxon>Treponema</taxon>
    </lineage>
</organism>
<dbReference type="RefSeq" id="WP_184651185.1">
    <property type="nucleotide sequence ID" value="NZ_JACHFR010000001.1"/>
</dbReference>
<keyword evidence="3" id="KW-1185">Reference proteome</keyword>
<reference evidence="1 3" key="2">
    <citation type="submission" date="2020-08" db="EMBL/GenBank/DDBJ databases">
        <title>Genomic Encyclopedia of Type Strains, Phase IV (KMG-IV): sequencing the most valuable type-strain genomes for metagenomic binning, comparative biology and taxonomic classification.</title>
        <authorList>
            <person name="Goeker M."/>
        </authorList>
    </citation>
    <scope>NUCLEOTIDE SEQUENCE [LARGE SCALE GENOMIC DNA]</scope>
    <source>
        <strain evidence="1 3">DSM 103679</strain>
    </source>
</reference>
<dbReference type="Proteomes" id="UP000593591">
    <property type="component" value="Chromosome"/>
</dbReference>